<comment type="subunit">
    <text evidence="10">The complex is composed of six subunits: RnfA, RnfB, RnfC, RnfD, RnfE and RnfG.</text>
</comment>
<sequence length="352" mass="38348">MALIHLSSPHVSKANATDRVMRLVLLATLPALLALTFFFGWGSLIQLCLAATSALLFEAVCLRLRKRPILFFLRDGSALVTAILLALAIPPFAPWWVVVIGSFTAIVIAKHLYGGLGNNPFNPAMVAYALLLISFPVEMTQWNAPFVLIGDSWKALASFPESLMIIFSGVNHHLIDAYTGATPLEVLKHRGGMTTEEVWRNVPVLSDGVFAWYGISAAWLMGGVFLIYRKVITWHAPFAMISILFLLSSLFYAGDPSNFADPFVHIGVGATMMCAFFIATDPVSCATSNRGKIVFGIGVGALIYIIRTWGSFPDAAAFAILLMNLAAPFIDHYTQPRSYGHRRANRGIGGGR</sequence>
<comment type="function">
    <text evidence="10">Part of a membrane-bound complex that couples electron transfer with translocation of ions across the membrane.</text>
</comment>
<evidence type="ECO:0000313" key="11">
    <source>
        <dbReference type="EMBL" id="KDE38650.1"/>
    </source>
</evidence>
<keyword evidence="7 10" id="KW-0249">Electron transport</keyword>
<dbReference type="NCBIfam" id="TIGR01946">
    <property type="entry name" value="rnfD"/>
    <property type="match status" value="1"/>
</dbReference>
<dbReference type="InterPro" id="IPR004338">
    <property type="entry name" value="NqrB/RnfD"/>
</dbReference>
<name>A0A063Y0F0_9GAMM</name>
<evidence type="ECO:0000256" key="9">
    <source>
        <dbReference type="ARBA" id="ARBA00023136"/>
    </source>
</evidence>
<feature type="transmembrane region" description="Helical" evidence="10">
    <location>
        <begin position="20"/>
        <end position="38"/>
    </location>
</feature>
<feature type="transmembrane region" description="Helical" evidence="10">
    <location>
        <begin position="69"/>
        <end position="89"/>
    </location>
</feature>
<keyword evidence="4 10" id="KW-0288">FMN</keyword>
<dbReference type="PANTHER" id="PTHR30578:SF0">
    <property type="entry name" value="ION-TRANSLOCATING OXIDOREDUCTASE COMPLEX SUBUNIT D"/>
    <property type="match status" value="1"/>
</dbReference>
<dbReference type="RefSeq" id="WP_036550092.1">
    <property type="nucleotide sequence ID" value="NZ_JMSZ01000042.1"/>
</dbReference>
<evidence type="ECO:0000256" key="2">
    <source>
        <dbReference type="ARBA" id="ARBA00022553"/>
    </source>
</evidence>
<gene>
    <name evidence="10" type="primary">rnfD</name>
    <name evidence="11" type="ORF">ADINL_3105</name>
</gene>
<keyword evidence="5 10" id="KW-0812">Transmembrane</keyword>
<proteinExistence type="inferred from homology"/>
<evidence type="ECO:0000256" key="4">
    <source>
        <dbReference type="ARBA" id="ARBA00022643"/>
    </source>
</evidence>
<comment type="cofactor">
    <cofactor evidence="10">
        <name>FMN</name>
        <dbReference type="ChEBI" id="CHEBI:58210"/>
    </cofactor>
</comment>
<comment type="caution">
    <text evidence="11">The sequence shown here is derived from an EMBL/GenBank/DDBJ whole genome shotgun (WGS) entry which is preliminary data.</text>
</comment>
<protein>
    <recommendedName>
        <fullName evidence="10">Ion-translocating oxidoreductase complex subunit D</fullName>
        <ecNumber evidence="10">7.-.-.-</ecNumber>
    </recommendedName>
    <alternativeName>
        <fullName evidence="10">Rnf electron transport complex subunit D</fullName>
    </alternativeName>
</protein>
<evidence type="ECO:0000256" key="1">
    <source>
        <dbReference type="ARBA" id="ARBA00022448"/>
    </source>
</evidence>
<keyword evidence="12" id="KW-1185">Reference proteome</keyword>
<dbReference type="NCBIfam" id="NF002011">
    <property type="entry name" value="PRK00816.1"/>
    <property type="match status" value="1"/>
</dbReference>
<evidence type="ECO:0000256" key="5">
    <source>
        <dbReference type="ARBA" id="ARBA00022692"/>
    </source>
</evidence>
<keyword evidence="10" id="KW-0997">Cell inner membrane</keyword>
<evidence type="ECO:0000313" key="12">
    <source>
        <dbReference type="Proteomes" id="UP000027318"/>
    </source>
</evidence>
<reference evidence="11 12" key="1">
    <citation type="journal article" date="2005" name="Int. J. Syst. Evol. Microbiol.">
        <title>Nitrincola lacisaponensis gen. nov., sp. nov., a novel alkaliphilic bacterium isolated from an alkaline, saline lake.</title>
        <authorList>
            <person name="Dimitriu P.A."/>
            <person name="Shukla S.K."/>
            <person name="Conradt J."/>
            <person name="Marquez M.C."/>
            <person name="Ventosa A."/>
            <person name="Maglia A."/>
            <person name="Peyton B.M."/>
            <person name="Pinkart H.C."/>
            <person name="Mormile M.R."/>
        </authorList>
    </citation>
    <scope>NUCLEOTIDE SEQUENCE [LARGE SCALE GENOMIC DNA]</scope>
    <source>
        <strain evidence="11 12">4CA</strain>
    </source>
</reference>
<dbReference type="AlphaFoldDB" id="A0A063Y0F0"/>
<dbReference type="GO" id="GO:0055085">
    <property type="term" value="P:transmembrane transport"/>
    <property type="evidence" value="ECO:0007669"/>
    <property type="project" value="InterPro"/>
</dbReference>
<dbReference type="EMBL" id="JMSZ01000042">
    <property type="protein sequence ID" value="KDE38650.1"/>
    <property type="molecule type" value="Genomic_DNA"/>
</dbReference>
<feature type="transmembrane region" description="Helical" evidence="10">
    <location>
        <begin position="235"/>
        <end position="253"/>
    </location>
</feature>
<keyword evidence="10" id="KW-1003">Cell membrane</keyword>
<evidence type="ECO:0000256" key="7">
    <source>
        <dbReference type="ARBA" id="ARBA00022982"/>
    </source>
</evidence>
<evidence type="ECO:0000256" key="10">
    <source>
        <dbReference type="HAMAP-Rule" id="MF_00462"/>
    </source>
</evidence>
<comment type="similarity">
    <text evidence="10">Belongs to the NqrB/RnfD family.</text>
</comment>
<dbReference type="InterPro" id="IPR011303">
    <property type="entry name" value="RnfD_bac"/>
</dbReference>
<feature type="transmembrane region" description="Helical" evidence="10">
    <location>
        <begin position="291"/>
        <end position="309"/>
    </location>
</feature>
<dbReference type="EC" id="7.-.-.-" evidence="10"/>
<evidence type="ECO:0000256" key="8">
    <source>
        <dbReference type="ARBA" id="ARBA00022989"/>
    </source>
</evidence>
<feature type="transmembrane region" description="Helical" evidence="10">
    <location>
        <begin position="259"/>
        <end position="279"/>
    </location>
</feature>
<feature type="modified residue" description="FMN phosphoryl threonine" evidence="10">
    <location>
        <position position="182"/>
    </location>
</feature>
<dbReference type="GO" id="GO:0022900">
    <property type="term" value="P:electron transport chain"/>
    <property type="evidence" value="ECO:0007669"/>
    <property type="project" value="UniProtKB-UniRule"/>
</dbReference>
<evidence type="ECO:0000256" key="3">
    <source>
        <dbReference type="ARBA" id="ARBA00022630"/>
    </source>
</evidence>
<dbReference type="OrthoDB" id="9776359at2"/>
<dbReference type="PATRIC" id="fig|267850.7.peg.3056"/>
<keyword evidence="8 10" id="KW-1133">Transmembrane helix</keyword>
<keyword evidence="3 10" id="KW-0285">Flavoprotein</keyword>
<feature type="transmembrane region" description="Helical" evidence="10">
    <location>
        <begin position="315"/>
        <end position="333"/>
    </location>
</feature>
<dbReference type="Proteomes" id="UP000027318">
    <property type="component" value="Unassembled WGS sequence"/>
</dbReference>
<dbReference type="Pfam" id="PF03116">
    <property type="entry name" value="NQR2_RnfD_RnfE"/>
    <property type="match status" value="1"/>
</dbReference>
<feature type="transmembrane region" description="Helical" evidence="10">
    <location>
        <begin position="210"/>
        <end position="228"/>
    </location>
</feature>
<dbReference type="GO" id="GO:0005886">
    <property type="term" value="C:plasma membrane"/>
    <property type="evidence" value="ECO:0007669"/>
    <property type="project" value="UniProtKB-SubCell"/>
</dbReference>
<keyword evidence="6 10" id="KW-1278">Translocase</keyword>
<keyword evidence="2 10" id="KW-0597">Phosphoprotein</keyword>
<dbReference type="HAMAP" id="MF_00462">
    <property type="entry name" value="RsxD_RnfD"/>
    <property type="match status" value="1"/>
</dbReference>
<dbReference type="STRING" id="267850.ADINL_3105"/>
<keyword evidence="1 10" id="KW-0813">Transport</keyword>
<keyword evidence="9 10" id="KW-0472">Membrane</keyword>
<organism evidence="11 12">
    <name type="scientific">Nitrincola lacisaponensis</name>
    <dbReference type="NCBI Taxonomy" id="267850"/>
    <lineage>
        <taxon>Bacteria</taxon>
        <taxon>Pseudomonadati</taxon>
        <taxon>Pseudomonadota</taxon>
        <taxon>Gammaproteobacteria</taxon>
        <taxon>Oceanospirillales</taxon>
        <taxon>Oceanospirillaceae</taxon>
        <taxon>Nitrincola</taxon>
    </lineage>
</organism>
<dbReference type="PANTHER" id="PTHR30578">
    <property type="entry name" value="ELECTRON TRANSPORT COMPLEX PROTEIN RNFD"/>
    <property type="match status" value="1"/>
</dbReference>
<evidence type="ECO:0000256" key="6">
    <source>
        <dbReference type="ARBA" id="ARBA00022967"/>
    </source>
</evidence>
<comment type="subcellular location">
    <subcellularLocation>
        <location evidence="10">Cell inner membrane</location>
        <topology evidence="10">Multi-pass membrane protein</topology>
    </subcellularLocation>
</comment>
<accession>A0A063Y0F0</accession>